<keyword evidence="2 6" id="KW-0285">Flavoprotein</keyword>
<comment type="cofactor">
    <cofactor evidence="1 6">
        <name>FAD</name>
        <dbReference type="ChEBI" id="CHEBI:57692"/>
    </cofactor>
</comment>
<gene>
    <name evidence="8" type="ORF">CSSPJE1EN1_LOCUS11838</name>
</gene>
<dbReference type="Gene3D" id="1.20.120.310">
    <property type="entry name" value="ERV/ALR sulfhydryl oxidase domain"/>
    <property type="match status" value="1"/>
</dbReference>
<evidence type="ECO:0000256" key="5">
    <source>
        <dbReference type="ARBA" id="ARBA00023157"/>
    </source>
</evidence>
<keyword evidence="9" id="KW-1185">Reference proteome</keyword>
<dbReference type="InterPro" id="IPR017905">
    <property type="entry name" value="ERV/ALR_sulphydryl_oxidase"/>
</dbReference>
<dbReference type="InterPro" id="IPR039799">
    <property type="entry name" value="ALR/ERV"/>
</dbReference>
<evidence type="ECO:0000256" key="1">
    <source>
        <dbReference type="ARBA" id="ARBA00001974"/>
    </source>
</evidence>
<sequence length="268" mass="29827">MGGRWWEQMDWGGELGQSGSGGRDLVMVDGIGSLVRVHNFLHSLTVRSPERAKQQVKRPDFLRFLNRIRLPFLGISVTRGGDETLVKCLDTKEEVRSGGLLLHEAAAAGSHPKSIEGERVETEAAARTTTTAFNTDLLFQLPTQINSGGAVTKEELGRATWTFLHTLAAQYPEKPTKQQQRDVKELMSILSRLYPCKQCADHFVDVLKSHPVKASSGYELAQWMCKVHNVVNRSLGKPQFPCQRVAARWGQLDCEEGACDLEGHLFSK</sequence>
<dbReference type="Pfam" id="PF04777">
    <property type="entry name" value="Evr1_Alr"/>
    <property type="match status" value="1"/>
</dbReference>
<organism evidence="8 9">
    <name type="scientific">Sphagnum jensenii</name>
    <dbReference type="NCBI Taxonomy" id="128206"/>
    <lineage>
        <taxon>Eukaryota</taxon>
        <taxon>Viridiplantae</taxon>
        <taxon>Streptophyta</taxon>
        <taxon>Embryophyta</taxon>
        <taxon>Bryophyta</taxon>
        <taxon>Sphagnophytina</taxon>
        <taxon>Sphagnopsida</taxon>
        <taxon>Sphagnales</taxon>
        <taxon>Sphagnaceae</taxon>
        <taxon>Sphagnum</taxon>
    </lineage>
</organism>
<evidence type="ECO:0000313" key="8">
    <source>
        <dbReference type="EMBL" id="CAK9266360.1"/>
    </source>
</evidence>
<dbReference type="SUPFAM" id="SSF69000">
    <property type="entry name" value="FAD-dependent thiol oxidase"/>
    <property type="match status" value="1"/>
</dbReference>
<evidence type="ECO:0000256" key="6">
    <source>
        <dbReference type="RuleBase" id="RU371123"/>
    </source>
</evidence>
<proteinExistence type="predicted"/>
<dbReference type="PROSITE" id="PS51324">
    <property type="entry name" value="ERV_ALR"/>
    <property type="match status" value="1"/>
</dbReference>
<evidence type="ECO:0000313" key="9">
    <source>
        <dbReference type="Proteomes" id="UP001497444"/>
    </source>
</evidence>
<accession>A0ABP0WHK7</accession>
<comment type="catalytic activity">
    <reaction evidence="6">
        <text>2 R'C(R)SH + O2 = R'C(R)S-S(R)CR' + H2O2</text>
        <dbReference type="Rhea" id="RHEA:17357"/>
        <dbReference type="ChEBI" id="CHEBI:15379"/>
        <dbReference type="ChEBI" id="CHEBI:16240"/>
        <dbReference type="ChEBI" id="CHEBI:16520"/>
        <dbReference type="ChEBI" id="CHEBI:17412"/>
        <dbReference type="EC" id="1.8.3.2"/>
    </reaction>
</comment>
<dbReference type="EC" id="1.8.3.2" evidence="6"/>
<evidence type="ECO:0000256" key="2">
    <source>
        <dbReference type="ARBA" id="ARBA00022630"/>
    </source>
</evidence>
<evidence type="ECO:0000256" key="3">
    <source>
        <dbReference type="ARBA" id="ARBA00022827"/>
    </source>
</evidence>
<name>A0ABP0WHK7_9BRYO</name>
<protein>
    <recommendedName>
        <fullName evidence="6">Sulfhydryl oxidase</fullName>
        <ecNumber evidence="6">1.8.3.2</ecNumber>
    </recommendedName>
</protein>
<dbReference type="Proteomes" id="UP001497444">
    <property type="component" value="Chromosome 18"/>
</dbReference>
<keyword evidence="3 6" id="KW-0274">FAD</keyword>
<evidence type="ECO:0000256" key="4">
    <source>
        <dbReference type="ARBA" id="ARBA00023002"/>
    </source>
</evidence>
<keyword evidence="4 6" id="KW-0560">Oxidoreductase</keyword>
<keyword evidence="5" id="KW-1015">Disulfide bond</keyword>
<dbReference type="PANTHER" id="PTHR12645">
    <property type="entry name" value="ALR/ERV"/>
    <property type="match status" value="1"/>
</dbReference>
<dbReference type="PANTHER" id="PTHR12645:SF0">
    <property type="entry name" value="FAD-LINKED SULFHYDRYL OXIDASE ALR"/>
    <property type="match status" value="1"/>
</dbReference>
<feature type="domain" description="ERV/ALR sulfhydryl oxidase" evidence="7">
    <location>
        <begin position="149"/>
        <end position="249"/>
    </location>
</feature>
<evidence type="ECO:0000259" key="7">
    <source>
        <dbReference type="PROSITE" id="PS51324"/>
    </source>
</evidence>
<reference evidence="8" key="1">
    <citation type="submission" date="2024-02" db="EMBL/GenBank/DDBJ databases">
        <authorList>
            <consortium name="ELIXIR-Norway"/>
            <consortium name="Elixir Norway"/>
        </authorList>
    </citation>
    <scope>NUCLEOTIDE SEQUENCE</scope>
</reference>
<dbReference type="InterPro" id="IPR036774">
    <property type="entry name" value="ERV/ALR_sulphydryl_oxid_sf"/>
</dbReference>
<dbReference type="EMBL" id="OZ020113">
    <property type="protein sequence ID" value="CAK9266360.1"/>
    <property type="molecule type" value="Genomic_DNA"/>
</dbReference>